<name>A0AAD4QUI0_9BILA</name>
<evidence type="ECO:0000313" key="2">
    <source>
        <dbReference type="Proteomes" id="UP001201812"/>
    </source>
</evidence>
<comment type="caution">
    <text evidence="1">The sequence shown here is derived from an EMBL/GenBank/DDBJ whole genome shotgun (WGS) entry which is preliminary data.</text>
</comment>
<dbReference type="AlphaFoldDB" id="A0AAD4QUI0"/>
<organism evidence="1 2">
    <name type="scientific">Ditylenchus destructor</name>
    <dbReference type="NCBI Taxonomy" id="166010"/>
    <lineage>
        <taxon>Eukaryota</taxon>
        <taxon>Metazoa</taxon>
        <taxon>Ecdysozoa</taxon>
        <taxon>Nematoda</taxon>
        <taxon>Chromadorea</taxon>
        <taxon>Rhabditida</taxon>
        <taxon>Tylenchina</taxon>
        <taxon>Tylenchomorpha</taxon>
        <taxon>Sphaerularioidea</taxon>
        <taxon>Anguinidae</taxon>
        <taxon>Anguininae</taxon>
        <taxon>Ditylenchus</taxon>
    </lineage>
</organism>
<evidence type="ECO:0000313" key="1">
    <source>
        <dbReference type="EMBL" id="KAI1702090.1"/>
    </source>
</evidence>
<sequence length="128" mass="15485">MPYLNVDNDNLVYIKYVSYKKDWPKLKRDINSKIGGQLKFIETFEAWFRRRIGHIVLEFDTRESLVEFVYLLNVGKFLDDQVFYQVLYEDSRKEFFDMIRKNTDTARLITASQSNISKTMSYRDWKID</sequence>
<proteinExistence type="predicted"/>
<dbReference type="Proteomes" id="UP001201812">
    <property type="component" value="Unassembled WGS sequence"/>
</dbReference>
<reference evidence="1" key="1">
    <citation type="submission" date="2022-01" db="EMBL/GenBank/DDBJ databases">
        <title>Genome Sequence Resource for Two Populations of Ditylenchus destructor, the Migratory Endoparasitic Phytonematode.</title>
        <authorList>
            <person name="Zhang H."/>
            <person name="Lin R."/>
            <person name="Xie B."/>
        </authorList>
    </citation>
    <scope>NUCLEOTIDE SEQUENCE</scope>
    <source>
        <strain evidence="1">BazhouSP</strain>
    </source>
</reference>
<dbReference type="EMBL" id="JAKKPZ010000105">
    <property type="protein sequence ID" value="KAI1702090.1"/>
    <property type="molecule type" value="Genomic_DNA"/>
</dbReference>
<accession>A0AAD4QUI0</accession>
<keyword evidence="2" id="KW-1185">Reference proteome</keyword>
<gene>
    <name evidence="1" type="ORF">DdX_15683</name>
</gene>
<protein>
    <submittedName>
        <fullName evidence="1">Uncharacterized protein</fullName>
    </submittedName>
</protein>